<dbReference type="InterPro" id="IPR007144">
    <property type="entry name" value="SSU_processome_Utp11"/>
</dbReference>
<comment type="similarity">
    <text evidence="3 6">Belongs to the UTP11 family.</text>
</comment>
<gene>
    <name evidence="8" type="ORF">AWRI3580_g180</name>
</gene>
<evidence type="ECO:0000313" key="8">
    <source>
        <dbReference type="EMBL" id="OEJ92708.1"/>
    </source>
</evidence>
<evidence type="ECO:0000256" key="3">
    <source>
        <dbReference type="ARBA" id="ARBA00008105"/>
    </source>
</evidence>
<dbReference type="GO" id="GO:0006364">
    <property type="term" value="P:rRNA processing"/>
    <property type="evidence" value="ECO:0007669"/>
    <property type="project" value="UniProtKB-UniRule"/>
</dbReference>
<keyword evidence="5 6" id="KW-0539">Nucleus</keyword>
<dbReference type="PANTHER" id="PTHR12838">
    <property type="entry name" value="U3 SMALL NUCLEOLAR RNA-ASSOCIATED PROTEIN 11"/>
    <property type="match status" value="1"/>
</dbReference>
<keyword evidence="9" id="KW-1185">Reference proteome</keyword>
<sequence length="251" mass="30065">MAKLVHNAQKKQHRERSQTQSRTKFGFLEKHKDYTKRAKDYHAKQNTLKILRGKANERNPDEYYHKMNSQKMDSKTGLLIKEREESESLSVDQVKLLKTQDSNYLRLLQQQNLKQILKKKEGLLFDLENDNKHKIFVDENEDLKNFDLAKRLNTHKDLLNRKENRLTIEQLANVNNNGIGQVEDIMQKESLDKKKLKKYKLLKQYIDREKEIRTVLDTLELQKEVMKKGSKKKIKTDEGKVIYKWKKERKR</sequence>
<feature type="region of interest" description="Disordered" evidence="7">
    <location>
        <begin position="1"/>
        <end position="25"/>
    </location>
</feature>
<evidence type="ECO:0000256" key="2">
    <source>
        <dbReference type="ARBA" id="ARBA00004604"/>
    </source>
</evidence>
<evidence type="ECO:0000256" key="5">
    <source>
        <dbReference type="ARBA" id="ARBA00023242"/>
    </source>
</evidence>
<keyword evidence="4 6" id="KW-0698">rRNA processing</keyword>
<dbReference type="Proteomes" id="UP000095358">
    <property type="component" value="Unassembled WGS sequence"/>
</dbReference>
<dbReference type="PANTHER" id="PTHR12838:SF0">
    <property type="entry name" value="U3 SMALL NUCLEOLAR RNA-ASSOCIATED PROTEIN 11-RELATED"/>
    <property type="match status" value="1"/>
</dbReference>
<name>A0A1E5S120_HANUV</name>
<dbReference type="Pfam" id="PF03998">
    <property type="entry name" value="Utp11"/>
    <property type="match status" value="1"/>
</dbReference>
<comment type="function">
    <text evidence="1 6">Involved in nucleolar processing of pre-18S ribosomal RNA.</text>
</comment>
<evidence type="ECO:0000256" key="6">
    <source>
        <dbReference type="PIRNR" id="PIRNR015952"/>
    </source>
</evidence>
<organism evidence="8 9">
    <name type="scientific">Hanseniaspora uvarum</name>
    <name type="common">Yeast</name>
    <name type="synonym">Kloeckera apiculata</name>
    <dbReference type="NCBI Taxonomy" id="29833"/>
    <lineage>
        <taxon>Eukaryota</taxon>
        <taxon>Fungi</taxon>
        <taxon>Dikarya</taxon>
        <taxon>Ascomycota</taxon>
        <taxon>Saccharomycotina</taxon>
        <taxon>Saccharomycetes</taxon>
        <taxon>Saccharomycodales</taxon>
        <taxon>Saccharomycodaceae</taxon>
        <taxon>Hanseniaspora</taxon>
    </lineage>
</organism>
<reference evidence="9" key="1">
    <citation type="journal article" date="2016" name="Genome Announc.">
        <title>Genome sequences of three species of Hanseniaspora isolated from spontaneous wine fermentations.</title>
        <authorList>
            <person name="Sternes P.R."/>
            <person name="Lee D."/>
            <person name="Kutyna D.R."/>
            <person name="Borneman A.R."/>
        </authorList>
    </citation>
    <scope>NUCLEOTIDE SEQUENCE [LARGE SCALE GENOMIC DNA]</scope>
    <source>
        <strain evidence="9">AWRI3580</strain>
    </source>
</reference>
<evidence type="ECO:0000256" key="1">
    <source>
        <dbReference type="ARBA" id="ARBA00004099"/>
    </source>
</evidence>
<evidence type="ECO:0000256" key="7">
    <source>
        <dbReference type="SAM" id="MobiDB-lite"/>
    </source>
</evidence>
<comment type="subunit">
    <text evidence="6">Component of the ribosomal small subunit (SSU) processome.</text>
</comment>
<proteinExistence type="inferred from homology"/>
<comment type="caution">
    <text evidence="8">The sequence shown here is derived from an EMBL/GenBank/DDBJ whole genome shotgun (WGS) entry which is preliminary data.</text>
</comment>
<dbReference type="AlphaFoldDB" id="A0A1E5S120"/>
<protein>
    <recommendedName>
        <fullName evidence="6">U3 small nucleolar RNA-associated protein 11</fullName>
        <shortName evidence="6">U3 snoRNA-associated protein 11</shortName>
    </recommendedName>
</protein>
<dbReference type="GO" id="GO:0032040">
    <property type="term" value="C:small-subunit processome"/>
    <property type="evidence" value="ECO:0007669"/>
    <property type="project" value="UniProtKB-UniRule"/>
</dbReference>
<comment type="subcellular location">
    <subcellularLocation>
        <location evidence="2 6">Nucleus</location>
        <location evidence="2 6">Nucleolus</location>
    </subcellularLocation>
</comment>
<dbReference type="EMBL" id="LPNN01000001">
    <property type="protein sequence ID" value="OEJ92708.1"/>
    <property type="molecule type" value="Genomic_DNA"/>
</dbReference>
<dbReference type="STRING" id="29833.A0A1E5S120"/>
<dbReference type="VEuPathDB" id="FungiDB:AWRI3580_g180"/>
<accession>A0A1E5S120</accession>
<evidence type="ECO:0000313" key="9">
    <source>
        <dbReference type="Proteomes" id="UP000095358"/>
    </source>
</evidence>
<dbReference type="PIRSF" id="PIRSF015952">
    <property type="entry name" value="U3snoRNP11"/>
    <property type="match status" value="1"/>
</dbReference>
<dbReference type="OrthoDB" id="29058at2759"/>
<evidence type="ECO:0000256" key="4">
    <source>
        <dbReference type="ARBA" id="ARBA00022552"/>
    </source>
</evidence>